<dbReference type="Proteomes" id="UP001519887">
    <property type="component" value="Unassembled WGS sequence"/>
</dbReference>
<feature type="non-terminal residue" evidence="2">
    <location>
        <position position="1"/>
    </location>
</feature>
<comment type="caution">
    <text evidence="2">The sequence shown here is derived from an EMBL/GenBank/DDBJ whole genome shotgun (WGS) entry which is preliminary data.</text>
</comment>
<accession>A0ABS7CG36</accession>
<dbReference type="EMBL" id="JAHZIK010001761">
    <property type="protein sequence ID" value="MBW7459665.1"/>
    <property type="molecule type" value="Genomic_DNA"/>
</dbReference>
<dbReference type="InterPro" id="IPR001119">
    <property type="entry name" value="SLH_dom"/>
</dbReference>
<dbReference type="Pfam" id="PF00395">
    <property type="entry name" value="SLH"/>
    <property type="match status" value="1"/>
</dbReference>
<name>A0ABS7CG36_9BACL</name>
<dbReference type="PROSITE" id="PS51272">
    <property type="entry name" value="SLH"/>
    <property type="match status" value="1"/>
</dbReference>
<sequence>ESTWTAAFRDFGAVSAWAKPYIAFAADQGLIKGGTDGAFSPKALTTRAEAAAAVYNFVLQEED</sequence>
<evidence type="ECO:0000313" key="2">
    <source>
        <dbReference type="EMBL" id="MBW7459665.1"/>
    </source>
</evidence>
<feature type="domain" description="SLH" evidence="1">
    <location>
        <begin position="5"/>
        <end position="63"/>
    </location>
</feature>
<evidence type="ECO:0000313" key="3">
    <source>
        <dbReference type="Proteomes" id="UP001519887"/>
    </source>
</evidence>
<organism evidence="2 3">
    <name type="scientific">Paenibacillus sepulcri</name>
    <dbReference type="NCBI Taxonomy" id="359917"/>
    <lineage>
        <taxon>Bacteria</taxon>
        <taxon>Bacillati</taxon>
        <taxon>Bacillota</taxon>
        <taxon>Bacilli</taxon>
        <taxon>Bacillales</taxon>
        <taxon>Paenibacillaceae</taxon>
        <taxon>Paenibacillus</taxon>
    </lineage>
</organism>
<reference evidence="2 3" key="1">
    <citation type="submission" date="2021-07" db="EMBL/GenBank/DDBJ databases">
        <title>Paenibacillus radiodurans sp. nov., isolated from the southeastern edge of Tengger Desert.</title>
        <authorList>
            <person name="Zhang G."/>
        </authorList>
    </citation>
    <scope>NUCLEOTIDE SEQUENCE [LARGE SCALE GENOMIC DNA]</scope>
    <source>
        <strain evidence="2 3">CCM 7311</strain>
    </source>
</reference>
<proteinExistence type="predicted"/>
<evidence type="ECO:0000259" key="1">
    <source>
        <dbReference type="PROSITE" id="PS51272"/>
    </source>
</evidence>
<keyword evidence="3" id="KW-1185">Reference proteome</keyword>
<protein>
    <submittedName>
        <fullName evidence="2">S-layer homology domain-containing protein</fullName>
    </submittedName>
</protein>
<gene>
    <name evidence="2" type="ORF">K0U00_36960</name>
</gene>